<evidence type="ECO:0000256" key="2">
    <source>
        <dbReference type="ARBA" id="ARBA00022723"/>
    </source>
</evidence>
<dbReference type="SFLD" id="SFLDG01017">
    <property type="entry name" value="Polyprenyl_Transferase_Like"/>
    <property type="match status" value="1"/>
</dbReference>
<sequence length="342" mass="36828">MTTATSSASVIKRAMEILQRAREICDQLLQEAISTLPDPLNRMACYQFGWRDATGLPLNTEPGKALRPALVLAAAACCGARSKATHCAAAVELVHNFTLIHDDIMDADDTRRGRPTIWKLWGVADAVLVGDALHALAANVLANGLPDALASEAIVRLETTVGEMCRGQHEDCALDIGRITVEKYIRMAMGKTGALMGCACALGALCAGADNNPMISTMDRFGRQLGLAFQFVDDLIGIWGDPEITGKPTDDLARRKLSLPVVAALTSGTKAAAELAAMYREDTPWDQEAVKRATALIEAAGGRLWTQQHADRLIRDAINALPHHAASDDLMVLAHMISRRER</sequence>
<dbReference type="CDD" id="cd00685">
    <property type="entry name" value="Trans_IPPS_HT"/>
    <property type="match status" value="1"/>
</dbReference>
<dbReference type="KEGG" id="ntp:CRH09_26660"/>
<dbReference type="GO" id="GO:0008299">
    <property type="term" value="P:isoprenoid biosynthetic process"/>
    <property type="evidence" value="ECO:0007669"/>
    <property type="project" value="InterPro"/>
</dbReference>
<dbReference type="PANTHER" id="PTHR12001:SF86">
    <property type="entry name" value="GERANYLGERANYL DIPHOSPHATE SYNTHASE"/>
    <property type="match status" value="1"/>
</dbReference>
<dbReference type="RefSeq" id="WP_098696260.1">
    <property type="nucleotide sequence ID" value="NZ_CP023778.1"/>
</dbReference>
<keyword evidence="3" id="KW-0460">Magnesium</keyword>
<organism evidence="5 6">
    <name type="scientific">Nocardia terpenica</name>
    <dbReference type="NCBI Taxonomy" id="455432"/>
    <lineage>
        <taxon>Bacteria</taxon>
        <taxon>Bacillati</taxon>
        <taxon>Actinomycetota</taxon>
        <taxon>Actinomycetes</taxon>
        <taxon>Mycobacteriales</taxon>
        <taxon>Nocardiaceae</taxon>
        <taxon>Nocardia</taxon>
    </lineage>
</organism>
<accession>A0A291RNT7</accession>
<dbReference type="InterPro" id="IPR000092">
    <property type="entry name" value="Polyprenyl_synt"/>
</dbReference>
<protein>
    <submittedName>
        <fullName evidence="5">Polyprenyl synthetase</fullName>
    </submittedName>
</protein>
<reference evidence="5 6" key="1">
    <citation type="submission" date="2017-10" db="EMBL/GenBank/DDBJ databases">
        <title>Comparative genomics between pathogenic Norcardia.</title>
        <authorList>
            <person name="Zeng L."/>
        </authorList>
    </citation>
    <scope>NUCLEOTIDE SEQUENCE [LARGE SCALE GENOMIC DNA]</scope>
    <source>
        <strain evidence="5 6">NC_YFY_NT001</strain>
    </source>
</reference>
<gene>
    <name evidence="5" type="ORF">CRH09_26660</name>
</gene>
<dbReference type="SUPFAM" id="SSF48576">
    <property type="entry name" value="Terpenoid synthases"/>
    <property type="match status" value="1"/>
</dbReference>
<keyword evidence="4" id="KW-0808">Transferase</keyword>
<evidence type="ECO:0000256" key="3">
    <source>
        <dbReference type="ARBA" id="ARBA00022842"/>
    </source>
</evidence>
<dbReference type="Pfam" id="PF00348">
    <property type="entry name" value="polyprenyl_synt"/>
    <property type="match status" value="1"/>
</dbReference>
<dbReference type="AlphaFoldDB" id="A0A291RNT7"/>
<dbReference type="Proteomes" id="UP000221961">
    <property type="component" value="Chromosome"/>
</dbReference>
<dbReference type="EMBL" id="CP023778">
    <property type="protein sequence ID" value="ATL69226.1"/>
    <property type="molecule type" value="Genomic_DNA"/>
</dbReference>
<name>A0A291RNT7_9NOCA</name>
<dbReference type="GeneID" id="88360905"/>
<dbReference type="InterPro" id="IPR033749">
    <property type="entry name" value="Polyprenyl_synt_CS"/>
</dbReference>
<dbReference type="SFLD" id="SFLDS00005">
    <property type="entry name" value="Isoprenoid_Synthase_Type_I"/>
    <property type="match status" value="1"/>
</dbReference>
<proteinExistence type="inferred from homology"/>
<evidence type="ECO:0000313" key="5">
    <source>
        <dbReference type="EMBL" id="ATL69226.1"/>
    </source>
</evidence>
<dbReference type="PANTHER" id="PTHR12001">
    <property type="entry name" value="GERANYLGERANYL PYROPHOSPHATE SYNTHASE"/>
    <property type="match status" value="1"/>
</dbReference>
<dbReference type="PROSITE" id="PS00723">
    <property type="entry name" value="POLYPRENYL_SYNTHASE_1"/>
    <property type="match status" value="1"/>
</dbReference>
<evidence type="ECO:0000256" key="1">
    <source>
        <dbReference type="ARBA" id="ARBA00005128"/>
    </source>
</evidence>
<evidence type="ECO:0000313" key="6">
    <source>
        <dbReference type="Proteomes" id="UP000221961"/>
    </source>
</evidence>
<keyword evidence="2" id="KW-0479">Metal-binding</keyword>
<evidence type="ECO:0000256" key="4">
    <source>
        <dbReference type="RuleBase" id="RU004466"/>
    </source>
</evidence>
<dbReference type="GO" id="GO:0046872">
    <property type="term" value="F:metal ion binding"/>
    <property type="evidence" value="ECO:0007669"/>
    <property type="project" value="UniProtKB-KW"/>
</dbReference>
<comment type="similarity">
    <text evidence="4">Belongs to the FPP/GGPP synthase family.</text>
</comment>
<dbReference type="InterPro" id="IPR008949">
    <property type="entry name" value="Isoprenoid_synthase_dom_sf"/>
</dbReference>
<dbReference type="Gene3D" id="1.10.600.10">
    <property type="entry name" value="Farnesyl Diphosphate Synthase"/>
    <property type="match status" value="1"/>
</dbReference>
<dbReference type="GO" id="GO:0004659">
    <property type="term" value="F:prenyltransferase activity"/>
    <property type="evidence" value="ECO:0007669"/>
    <property type="project" value="InterPro"/>
</dbReference>
<comment type="pathway">
    <text evidence="1">Isoprenoid biosynthesis.</text>
</comment>